<dbReference type="Proteomes" id="UP001431209">
    <property type="component" value="Unassembled WGS sequence"/>
</dbReference>
<keyword evidence="2" id="KW-1185">Reference proteome</keyword>
<evidence type="ECO:0000313" key="2">
    <source>
        <dbReference type="Proteomes" id="UP001431209"/>
    </source>
</evidence>
<name>A0AAW2ZIE3_9EUKA</name>
<sequence>MISRNTRTTVGILSRSIIPLHNNYAKSISIKKPLPKKTITRRADSDDQKREEKTIHEVKQDTLKDLFREAQHLFAVRRYAEAVKIWDEYINHTKGSYEAYLSRSCAKYYQASHIHGFSQSHVLKVFDLLQSAYEDAKMALSINPYSPEAYRILYDVDVRLGRNKTADKDMKNLLLLSSLYQPEFGEPDLYP</sequence>
<dbReference type="InterPro" id="IPR011990">
    <property type="entry name" value="TPR-like_helical_dom_sf"/>
</dbReference>
<dbReference type="EMBL" id="JAOPGA020001572">
    <property type="protein sequence ID" value="KAL0489581.1"/>
    <property type="molecule type" value="Genomic_DNA"/>
</dbReference>
<accession>A0AAW2ZIE3</accession>
<evidence type="ECO:0000313" key="1">
    <source>
        <dbReference type="EMBL" id="KAL0489581.1"/>
    </source>
</evidence>
<organism evidence="1 2">
    <name type="scientific">Acrasis kona</name>
    <dbReference type="NCBI Taxonomy" id="1008807"/>
    <lineage>
        <taxon>Eukaryota</taxon>
        <taxon>Discoba</taxon>
        <taxon>Heterolobosea</taxon>
        <taxon>Tetramitia</taxon>
        <taxon>Eutetramitia</taxon>
        <taxon>Acrasidae</taxon>
        <taxon>Acrasis</taxon>
    </lineage>
</organism>
<comment type="caution">
    <text evidence="1">The sequence shown here is derived from an EMBL/GenBank/DDBJ whole genome shotgun (WGS) entry which is preliminary data.</text>
</comment>
<proteinExistence type="predicted"/>
<gene>
    <name evidence="1" type="ORF">AKO1_009133</name>
</gene>
<protein>
    <submittedName>
        <fullName evidence="1">Tetratricopeptide repeat protein</fullName>
    </submittedName>
</protein>
<dbReference type="Gene3D" id="1.25.40.10">
    <property type="entry name" value="Tetratricopeptide repeat domain"/>
    <property type="match status" value="1"/>
</dbReference>
<reference evidence="1 2" key="1">
    <citation type="submission" date="2024-03" db="EMBL/GenBank/DDBJ databases">
        <title>The Acrasis kona genome and developmental transcriptomes reveal deep origins of eukaryotic multicellular pathways.</title>
        <authorList>
            <person name="Sheikh S."/>
            <person name="Fu C.-J."/>
            <person name="Brown M.W."/>
            <person name="Baldauf S.L."/>
        </authorList>
    </citation>
    <scope>NUCLEOTIDE SEQUENCE [LARGE SCALE GENOMIC DNA]</scope>
    <source>
        <strain evidence="1 2">ATCC MYA-3509</strain>
    </source>
</reference>
<dbReference type="AlphaFoldDB" id="A0AAW2ZIE3"/>
<dbReference type="SUPFAM" id="SSF48452">
    <property type="entry name" value="TPR-like"/>
    <property type="match status" value="1"/>
</dbReference>